<dbReference type="PANTHER" id="PTHR10465:SF0">
    <property type="entry name" value="SARCALUMENIN"/>
    <property type="match status" value="1"/>
</dbReference>
<dbReference type="InterPro" id="IPR030381">
    <property type="entry name" value="G_DYNAMIN_dom"/>
</dbReference>
<accession>A0A1L0B3C2</accession>
<dbReference type="GO" id="GO:0005741">
    <property type="term" value="C:mitochondrial outer membrane"/>
    <property type="evidence" value="ECO:0007669"/>
    <property type="project" value="TreeGrafter"/>
</dbReference>
<organism evidence="9 10">
    <name type="scientific">Hanseniaspora guilliermondii</name>
    <dbReference type="NCBI Taxonomy" id="56406"/>
    <lineage>
        <taxon>Eukaryota</taxon>
        <taxon>Fungi</taxon>
        <taxon>Dikarya</taxon>
        <taxon>Ascomycota</taxon>
        <taxon>Saccharomycotina</taxon>
        <taxon>Saccharomycetes</taxon>
        <taxon>Saccharomycodales</taxon>
        <taxon>Saccharomycodaceae</taxon>
        <taxon>Hanseniaspora</taxon>
    </lineage>
</organism>
<evidence type="ECO:0000256" key="5">
    <source>
        <dbReference type="ARBA" id="ARBA00023134"/>
    </source>
</evidence>
<dbReference type="GO" id="GO:0005525">
    <property type="term" value="F:GTP binding"/>
    <property type="evidence" value="ECO:0007669"/>
    <property type="project" value="UniProtKB-KW"/>
</dbReference>
<keyword evidence="4" id="KW-0175">Coiled coil</keyword>
<dbReference type="Gene3D" id="3.40.50.300">
    <property type="entry name" value="P-loop containing nucleotide triphosphate hydrolases"/>
    <property type="match status" value="1"/>
</dbReference>
<dbReference type="PANTHER" id="PTHR10465">
    <property type="entry name" value="TRANSMEMBRANE GTPASE FZO1"/>
    <property type="match status" value="1"/>
</dbReference>
<sequence>MTSPSNQLTFDSSSGTLYGQNDGDTSNQTQVMYELNRDLLLCRLEASSLILNELLSVLEETNTNNSQDQLSYNKKVDINFDTLVNNDLIKLFNLDFKSSSKSQIITNNADEKYESWQLQSDDLKNFKDLEISDDTLTKTFVSKLIDLGQHLDNLINRVINPNSKILVCGDLNSGKSSFVNKLLELKDIQGKCVTSPVDQLPLTSTFVEFRHVSFNDKHKKPQIHAVKKNSSEQKHIINVMEAYNSFEEDTYDVYELTDLESLMNDEQTKDKYGLIVVYVEETTDLKNEQSILKNGVVDCSVIDSPGLNVDDFLTNDIFSKQETIDLIIFVVNAENQLTLSGKDFIKAAKAEKSFIFFIVNKFDQIKNKEKCSKLIMDQIAELTPLTYKQHSEFVHCISSKPNDDDNNNDDYGDKKDPDFAKLREAIKNFVVLKKSKNKLEPAQTFLNNFLKDLYFLTDYNIKIYNSRVEIVSNMLTKIRPEIEKMSTANMGINKKIDYLIDEVVDTGYDFVREGITKCLDDVEIPEYKGITSVHEYVLENIDYMKSKIDMSVIAAENHARQITTETVNKIYDYSGMQESERLVFDPKVMFSGRTDYFHNEVYHFTDGIEVFFQFQDLFEPSWDGFVKFLIDGNSLLTSNEKSDSTSVRESSSGLLNNLMLQLNKLAINPSLIFNSRIPTLALYSLGGSRIISNIFYYGSSFLSWNSIINLTSTLAATGGCLVGAYLISDLPRALPYNLIKKYKEALRERDYAHTEAVRITKDIRKVLKIPQMELITKNNSKLFDIKEKEITWQSILKQLSSNLKFLKTYQEEVVHEQQRLMEVVLEIE</sequence>
<dbReference type="Pfam" id="PF00350">
    <property type="entry name" value="Dynamin_N"/>
    <property type="match status" value="1"/>
</dbReference>
<reference evidence="10" key="1">
    <citation type="submission" date="2016-11" db="EMBL/GenBank/DDBJ databases">
        <authorList>
            <person name="Guldener U."/>
        </authorList>
    </citation>
    <scope>NUCLEOTIDE SEQUENCE [LARGE SCALE GENOMIC DNA]</scope>
</reference>
<dbReference type="GO" id="GO:0008053">
    <property type="term" value="P:mitochondrial fusion"/>
    <property type="evidence" value="ECO:0007669"/>
    <property type="project" value="TreeGrafter"/>
</dbReference>
<evidence type="ECO:0000256" key="4">
    <source>
        <dbReference type="ARBA" id="ARBA00023054"/>
    </source>
</evidence>
<evidence type="ECO:0000256" key="1">
    <source>
        <dbReference type="ARBA" id="ARBA00004370"/>
    </source>
</evidence>
<dbReference type="PROSITE" id="PS51718">
    <property type="entry name" value="G_DYNAMIN_2"/>
    <property type="match status" value="1"/>
</dbReference>
<keyword evidence="2" id="KW-0547">Nucleotide-binding</keyword>
<keyword evidence="5" id="KW-0342">GTP-binding</keyword>
<evidence type="ECO:0000256" key="7">
    <source>
        <dbReference type="SAM" id="MobiDB-lite"/>
    </source>
</evidence>
<keyword evidence="3" id="KW-0378">Hydrolase</keyword>
<dbReference type="InterPro" id="IPR045063">
    <property type="entry name" value="Dynamin_N"/>
</dbReference>
<dbReference type="GO" id="GO:0051646">
    <property type="term" value="P:mitochondrion localization"/>
    <property type="evidence" value="ECO:0007669"/>
    <property type="project" value="TreeGrafter"/>
</dbReference>
<dbReference type="VEuPathDB" id="FungiDB:HGUI_03184"/>
<feature type="domain" description="Dynamin-type G" evidence="8">
    <location>
        <begin position="159"/>
        <end position="462"/>
    </location>
</feature>
<dbReference type="InterPro" id="IPR027094">
    <property type="entry name" value="Mitofusin_fam"/>
</dbReference>
<evidence type="ECO:0000256" key="6">
    <source>
        <dbReference type="ARBA" id="ARBA00023136"/>
    </source>
</evidence>
<evidence type="ECO:0000313" key="9">
    <source>
        <dbReference type="EMBL" id="SGZ40984.1"/>
    </source>
</evidence>
<keyword evidence="10" id="KW-1185">Reference proteome</keyword>
<protein>
    <recommendedName>
        <fullName evidence="8">Dynamin-type G domain-containing protein</fullName>
    </recommendedName>
</protein>
<dbReference type="OrthoDB" id="9984778at2759"/>
<keyword evidence="6" id="KW-0472">Membrane</keyword>
<name>A0A1L0B3C2_9ASCO</name>
<proteinExistence type="predicted"/>
<dbReference type="GO" id="GO:0003924">
    <property type="term" value="F:GTPase activity"/>
    <property type="evidence" value="ECO:0007669"/>
    <property type="project" value="InterPro"/>
</dbReference>
<evidence type="ECO:0000256" key="2">
    <source>
        <dbReference type="ARBA" id="ARBA00022741"/>
    </source>
</evidence>
<feature type="region of interest" description="Disordered" evidence="7">
    <location>
        <begin position="1"/>
        <end position="23"/>
    </location>
</feature>
<evidence type="ECO:0000259" key="8">
    <source>
        <dbReference type="PROSITE" id="PS51718"/>
    </source>
</evidence>
<evidence type="ECO:0000313" key="10">
    <source>
        <dbReference type="Proteomes" id="UP000183365"/>
    </source>
</evidence>
<dbReference type="Proteomes" id="UP000183365">
    <property type="component" value="Unassembled WGS sequence"/>
</dbReference>
<dbReference type="AlphaFoldDB" id="A0A1L0B3C2"/>
<comment type="subcellular location">
    <subcellularLocation>
        <location evidence="1">Membrane</location>
    </subcellularLocation>
</comment>
<gene>
    <name evidence="9" type="ORF">HGUI_03184</name>
</gene>
<dbReference type="SUPFAM" id="SSF52540">
    <property type="entry name" value="P-loop containing nucleoside triphosphate hydrolases"/>
    <property type="match status" value="1"/>
</dbReference>
<evidence type="ECO:0000256" key="3">
    <source>
        <dbReference type="ARBA" id="ARBA00022801"/>
    </source>
</evidence>
<dbReference type="EMBL" id="FQNF01000073">
    <property type="protein sequence ID" value="SGZ40984.1"/>
    <property type="molecule type" value="Genomic_DNA"/>
</dbReference>
<dbReference type="InterPro" id="IPR027417">
    <property type="entry name" value="P-loop_NTPase"/>
</dbReference>